<feature type="binding site" evidence="6">
    <location>
        <begin position="184"/>
        <end position="191"/>
    </location>
    <ligand>
        <name>ATP</name>
        <dbReference type="ChEBI" id="CHEBI:30616"/>
    </ligand>
</feature>
<dbReference type="EMBL" id="JAFCMP010000512">
    <property type="protein sequence ID" value="KAG5178804.1"/>
    <property type="molecule type" value="Genomic_DNA"/>
</dbReference>
<dbReference type="SMART" id="SM00242">
    <property type="entry name" value="MYSc"/>
    <property type="match status" value="1"/>
</dbReference>
<dbReference type="AlphaFoldDB" id="A0A835YX87"/>
<dbReference type="InterPro" id="IPR000048">
    <property type="entry name" value="IQ_motif_EF-hand-BS"/>
</dbReference>
<dbReference type="GO" id="GO:0007015">
    <property type="term" value="P:actin filament organization"/>
    <property type="evidence" value="ECO:0007669"/>
    <property type="project" value="TreeGrafter"/>
</dbReference>
<dbReference type="GO" id="GO:0016787">
    <property type="term" value="F:hydrolase activity"/>
    <property type="evidence" value="ECO:0007669"/>
    <property type="project" value="UniProtKB-KW"/>
</dbReference>
<keyword evidence="10" id="KW-1185">Reference proteome</keyword>
<dbReference type="SMART" id="SM00015">
    <property type="entry name" value="IQ"/>
    <property type="match status" value="4"/>
</dbReference>
<evidence type="ECO:0000256" key="6">
    <source>
        <dbReference type="PROSITE-ProRule" id="PRU00782"/>
    </source>
</evidence>
<proteinExistence type="inferred from homology"/>
<dbReference type="GO" id="GO:0005737">
    <property type="term" value="C:cytoplasm"/>
    <property type="evidence" value="ECO:0007669"/>
    <property type="project" value="TreeGrafter"/>
</dbReference>
<name>A0A835YX87_9STRA</name>
<keyword evidence="1 6" id="KW-0547">Nucleotide-binding</keyword>
<keyword evidence="4 6" id="KW-0505">Motor protein</keyword>
<dbReference type="PRINTS" id="PR00193">
    <property type="entry name" value="MYOSINHEAVY"/>
</dbReference>
<comment type="similarity">
    <text evidence="6">Belongs to the TRAFAC class myosin-kinesin ATPase superfamily. Myosin family.</text>
</comment>
<organism evidence="9 10">
    <name type="scientific">Tribonema minus</name>
    <dbReference type="NCBI Taxonomy" id="303371"/>
    <lineage>
        <taxon>Eukaryota</taxon>
        <taxon>Sar</taxon>
        <taxon>Stramenopiles</taxon>
        <taxon>Ochrophyta</taxon>
        <taxon>PX clade</taxon>
        <taxon>Xanthophyceae</taxon>
        <taxon>Tribonematales</taxon>
        <taxon>Tribonemataceae</taxon>
        <taxon>Tribonema</taxon>
    </lineage>
</organism>
<dbReference type="GO" id="GO:0016459">
    <property type="term" value="C:myosin complex"/>
    <property type="evidence" value="ECO:0007669"/>
    <property type="project" value="UniProtKB-KW"/>
</dbReference>
<dbReference type="PROSITE" id="PS50096">
    <property type="entry name" value="IQ"/>
    <property type="match status" value="3"/>
</dbReference>
<keyword evidence="3 6" id="KW-0518">Myosin</keyword>
<dbReference type="Gene3D" id="1.20.58.530">
    <property type="match status" value="1"/>
</dbReference>
<keyword evidence="2 6" id="KW-0067">ATP-binding</keyword>
<dbReference type="PANTHER" id="PTHR13140">
    <property type="entry name" value="MYOSIN"/>
    <property type="match status" value="1"/>
</dbReference>
<keyword evidence="9" id="KW-0378">Hydrolase</keyword>
<dbReference type="OrthoDB" id="6108017at2759"/>
<dbReference type="Gene3D" id="1.20.120.720">
    <property type="entry name" value="Myosin VI head, motor domain, U50 subdomain"/>
    <property type="match status" value="1"/>
</dbReference>
<dbReference type="InterPro" id="IPR036961">
    <property type="entry name" value="Kinesin_motor_dom_sf"/>
</dbReference>
<evidence type="ECO:0000256" key="5">
    <source>
        <dbReference type="ARBA" id="ARBA00023203"/>
    </source>
</evidence>
<protein>
    <submittedName>
        <fullName evidence="9">P-loop containing nucleoside triphosphate hydrolase protein</fullName>
    </submittedName>
</protein>
<evidence type="ECO:0000256" key="2">
    <source>
        <dbReference type="ARBA" id="ARBA00022840"/>
    </source>
</evidence>
<evidence type="ECO:0000313" key="10">
    <source>
        <dbReference type="Proteomes" id="UP000664859"/>
    </source>
</evidence>
<evidence type="ECO:0000256" key="4">
    <source>
        <dbReference type="ARBA" id="ARBA00023175"/>
    </source>
</evidence>
<evidence type="ECO:0000259" key="8">
    <source>
        <dbReference type="PROSITE" id="PS51456"/>
    </source>
</evidence>
<reference evidence="9" key="1">
    <citation type="submission" date="2021-02" db="EMBL/GenBank/DDBJ databases">
        <title>First Annotated Genome of the Yellow-green Alga Tribonema minus.</title>
        <authorList>
            <person name="Mahan K.M."/>
        </authorList>
    </citation>
    <scope>NUCLEOTIDE SEQUENCE</scope>
    <source>
        <strain evidence="9">UTEX B ZZ1240</strain>
    </source>
</reference>
<dbReference type="GO" id="GO:0005524">
    <property type="term" value="F:ATP binding"/>
    <property type="evidence" value="ECO:0007669"/>
    <property type="project" value="UniProtKB-UniRule"/>
</dbReference>
<dbReference type="Pfam" id="PF00612">
    <property type="entry name" value="IQ"/>
    <property type="match status" value="3"/>
</dbReference>
<dbReference type="GO" id="GO:0051015">
    <property type="term" value="F:actin filament binding"/>
    <property type="evidence" value="ECO:0007669"/>
    <property type="project" value="TreeGrafter"/>
</dbReference>
<accession>A0A835YX87</accession>
<evidence type="ECO:0000256" key="7">
    <source>
        <dbReference type="SAM" id="Coils"/>
    </source>
</evidence>
<comment type="caution">
    <text evidence="6">Lacks conserved residue(s) required for the propagation of feature annotation.</text>
</comment>
<dbReference type="CDD" id="cd00124">
    <property type="entry name" value="MYSc"/>
    <property type="match status" value="1"/>
</dbReference>
<keyword evidence="7" id="KW-0175">Coiled coil</keyword>
<sequence length="1014" mass="115834">MEFNAHVWARDHLQQWKQGRVTAREEKGDARLITVRFDSDGREAVYTLTASEADEGEGTKQIKLRNVKGQAGVLEGANVDDLIVLTHLHEPAILYTLEERYKQDVIYTYTGPILLAINPFWRVPLYSNSILEQYKKDGVNKAFDPDYQSALPPHVYATADSAYRLMSKPTSERQKRNQSILVSGESGAGKTETTKIIMRYLAILGGHDSRALLEGDSTVISIEQQVLQSNPILEAFGNARTVRNDNSSRFGKFIEIDFDKDGFLFGAAIRTFLLEKIRLVHTSEQERNFHIFYQMLAGATEECRKRWQLAPDPRIYHYINQSNCYARRDGVRDADLWEELQQAMRVMGMSDEETDCIFSCVSGVLNCGNVDFDDAHTSKSDELIGEPRADTLQFAGIVAQLWSLEQEALLKAMSSRRIKAGNEWFTVYLDAKKCRHSRDALCKAVYSGIFDWLVGKINNTIDRQRRGAVGGEAAGNSPAGSGLFTWSTASSLTNGSDALHSSPPPGDHMFIGLLDIFGFESFDQNYFEQFLINYANEKLQQQFNHFVFEMEAVEYRKEGIKWDFVEFPNNKDSIELIEARPAGILSLLDEQCIVPRATDQTFAGNLYKHLASHPRFKSGHDLRVDYKFMVAHYAGDITYLTAGFLEKNRDTLHQEGLDLVNSSTSKFITALGAGRRVYVIARNVVMVLQARLRGKMARRWYESERNLRASIRLQTWIRMRMLRREYTWEKRASVRLQTFVRYRMLRRKYVTKRMRVIMLQCVWRRKLARQEMLLRKREAAKVSALQAQIMAFERRFKRFEAERLAAEQAEAARVEAERAEAARLEAERLEAEQAEAARLQAERVEAARLEAERVAAEAARLEAEQLEAERLEAKRLEAKRAEEQRLAAERADAERLHLEQLEAAQAERARLAAARMEAAQLEAARLEADRAELLRLEEQNQQRAEELEALRQAEAASVARVEAALRTNSRLSASTPSVSFLIMCGFSWWRMTLSCEACVEHYGIFVVDVTLIIR</sequence>
<dbReference type="GO" id="GO:0000146">
    <property type="term" value="F:microfilament motor activity"/>
    <property type="evidence" value="ECO:0007669"/>
    <property type="project" value="TreeGrafter"/>
</dbReference>
<dbReference type="SUPFAM" id="SSF52540">
    <property type="entry name" value="P-loop containing nucleoside triphosphate hydrolases"/>
    <property type="match status" value="1"/>
</dbReference>
<evidence type="ECO:0000256" key="3">
    <source>
        <dbReference type="ARBA" id="ARBA00023123"/>
    </source>
</evidence>
<evidence type="ECO:0000313" key="9">
    <source>
        <dbReference type="EMBL" id="KAG5178804.1"/>
    </source>
</evidence>
<feature type="domain" description="Myosin motor" evidence="8">
    <location>
        <begin position="77"/>
        <end position="671"/>
    </location>
</feature>
<dbReference type="PANTHER" id="PTHR13140:SF845">
    <property type="entry name" value="MYOSIN-LIKE PROTEIN"/>
    <property type="match status" value="1"/>
</dbReference>
<dbReference type="GO" id="GO:0016020">
    <property type="term" value="C:membrane"/>
    <property type="evidence" value="ECO:0007669"/>
    <property type="project" value="TreeGrafter"/>
</dbReference>
<dbReference type="InterPro" id="IPR001609">
    <property type="entry name" value="Myosin_head_motor_dom-like"/>
</dbReference>
<feature type="coiled-coil region" evidence="7">
    <location>
        <begin position="775"/>
        <end position="956"/>
    </location>
</feature>
<dbReference type="Proteomes" id="UP000664859">
    <property type="component" value="Unassembled WGS sequence"/>
</dbReference>
<dbReference type="Pfam" id="PF00063">
    <property type="entry name" value="Myosin_head"/>
    <property type="match status" value="2"/>
</dbReference>
<dbReference type="Gene3D" id="3.40.850.10">
    <property type="entry name" value="Kinesin motor domain"/>
    <property type="match status" value="1"/>
</dbReference>
<dbReference type="InterPro" id="IPR027417">
    <property type="entry name" value="P-loop_NTPase"/>
</dbReference>
<evidence type="ECO:0000256" key="1">
    <source>
        <dbReference type="ARBA" id="ARBA00022741"/>
    </source>
</evidence>
<dbReference type="PROSITE" id="PS51456">
    <property type="entry name" value="MYOSIN_MOTOR"/>
    <property type="match status" value="1"/>
</dbReference>
<keyword evidence="5 6" id="KW-0009">Actin-binding</keyword>
<comment type="caution">
    <text evidence="9">The sequence shown here is derived from an EMBL/GenBank/DDBJ whole genome shotgun (WGS) entry which is preliminary data.</text>
</comment>
<dbReference type="FunFam" id="1.10.10.820:FF:000001">
    <property type="entry name" value="Myosin heavy chain"/>
    <property type="match status" value="1"/>
</dbReference>
<gene>
    <name evidence="9" type="ORF">JKP88DRAFT_201500</name>
</gene>
<dbReference type="Gene3D" id="1.10.10.820">
    <property type="match status" value="1"/>
</dbReference>